<name>A0ACC6L3X1_9SPHI</name>
<reference evidence="1" key="1">
    <citation type="submission" date="2023-07" db="EMBL/GenBank/DDBJ databases">
        <title>Sorghum-associated microbial communities from plants grown in Nebraska, USA.</title>
        <authorList>
            <person name="Schachtman D."/>
        </authorList>
    </citation>
    <scope>NUCLEOTIDE SEQUENCE</scope>
    <source>
        <strain evidence="1">2697</strain>
    </source>
</reference>
<accession>A0ACC6L3X1</accession>
<evidence type="ECO:0000313" key="2">
    <source>
        <dbReference type="Proteomes" id="UP001246858"/>
    </source>
</evidence>
<sequence>MKNLSFVISLVFLSGCVSHKLLLKDNIRSVSILFKDNTWGHQDGYKLYDGTVIRWDKKNVAVKAALNKYSDKLGLLKKEQPDYLADFITTKNIKYMPIKVVPLKEFGYIEMNSSQLIFYGIMGDKTFIDLTNNRVYINDDLHE</sequence>
<dbReference type="Proteomes" id="UP001246858">
    <property type="component" value="Unassembled WGS sequence"/>
</dbReference>
<organism evidence="1 2">
    <name type="scientific">Pedobacter africanus</name>
    <dbReference type="NCBI Taxonomy" id="151894"/>
    <lineage>
        <taxon>Bacteria</taxon>
        <taxon>Pseudomonadati</taxon>
        <taxon>Bacteroidota</taxon>
        <taxon>Sphingobacteriia</taxon>
        <taxon>Sphingobacteriales</taxon>
        <taxon>Sphingobacteriaceae</taxon>
        <taxon>Pedobacter</taxon>
    </lineage>
</organism>
<protein>
    <submittedName>
        <fullName evidence="1">Uncharacterized protein</fullName>
    </submittedName>
</protein>
<gene>
    <name evidence="1" type="ORF">J2X78_004713</name>
</gene>
<keyword evidence="2" id="KW-1185">Reference proteome</keyword>
<evidence type="ECO:0000313" key="1">
    <source>
        <dbReference type="EMBL" id="MDR6786120.1"/>
    </source>
</evidence>
<comment type="caution">
    <text evidence="1">The sequence shown here is derived from an EMBL/GenBank/DDBJ whole genome shotgun (WGS) entry which is preliminary data.</text>
</comment>
<proteinExistence type="predicted"/>
<dbReference type="EMBL" id="JAVDTF010000006">
    <property type="protein sequence ID" value="MDR6786120.1"/>
    <property type="molecule type" value="Genomic_DNA"/>
</dbReference>